<proteinExistence type="inferred from homology"/>
<dbReference type="Pfam" id="PF10676">
    <property type="entry name" value="gerPA"/>
    <property type="match status" value="1"/>
</dbReference>
<name>A0ABW0LFP0_9BACI</name>
<dbReference type="PANTHER" id="PTHR37808:SF1">
    <property type="entry name" value="SPORE GERMINATION PROTEIN-LIKE PROTEIN YDZR"/>
    <property type="match status" value="1"/>
</dbReference>
<dbReference type="EMBL" id="JBHSMC010000011">
    <property type="protein sequence ID" value="MFC5464698.1"/>
    <property type="molecule type" value="Genomic_DNA"/>
</dbReference>
<gene>
    <name evidence="2" type="ORF">ACFPM4_08020</name>
</gene>
<comment type="similarity">
    <text evidence="1">Belongs to the GerPA/GerPF family.</text>
</comment>
<dbReference type="PANTHER" id="PTHR37808">
    <property type="entry name" value="SPORE GERMINATION PROTEIN-LIKE PROTEIN YDZR-RELATED"/>
    <property type="match status" value="1"/>
</dbReference>
<sequence length="72" mass="7008">MPSIVGPVQILNVEGGVVHFGDTAIISPKTASKSTSGSGTGSTGALVSVINGVSANATVDSNLIDQPTVGNN</sequence>
<accession>A0ABW0LFP0</accession>
<dbReference type="RefSeq" id="WP_144924330.1">
    <property type="nucleotide sequence ID" value="NZ_JBHSMC010000011.1"/>
</dbReference>
<protein>
    <submittedName>
        <fullName evidence="2">Spore germination protein</fullName>
    </submittedName>
</protein>
<comment type="caution">
    <text evidence="2">The sequence shown here is derived from an EMBL/GenBank/DDBJ whole genome shotgun (WGS) entry which is preliminary data.</text>
</comment>
<organism evidence="2 3">
    <name type="scientific">Lederbergia graminis</name>
    <dbReference type="NCBI Taxonomy" id="735518"/>
    <lineage>
        <taxon>Bacteria</taxon>
        <taxon>Bacillati</taxon>
        <taxon>Bacillota</taxon>
        <taxon>Bacilli</taxon>
        <taxon>Bacillales</taxon>
        <taxon>Bacillaceae</taxon>
        <taxon>Lederbergia</taxon>
    </lineage>
</organism>
<evidence type="ECO:0000313" key="2">
    <source>
        <dbReference type="EMBL" id="MFC5464698.1"/>
    </source>
</evidence>
<evidence type="ECO:0000313" key="3">
    <source>
        <dbReference type="Proteomes" id="UP001596147"/>
    </source>
</evidence>
<evidence type="ECO:0000256" key="1">
    <source>
        <dbReference type="ARBA" id="ARBA00008103"/>
    </source>
</evidence>
<reference evidence="3" key="1">
    <citation type="journal article" date="2019" name="Int. J. Syst. Evol. Microbiol.">
        <title>The Global Catalogue of Microorganisms (GCM) 10K type strain sequencing project: providing services to taxonomists for standard genome sequencing and annotation.</title>
        <authorList>
            <consortium name="The Broad Institute Genomics Platform"/>
            <consortium name="The Broad Institute Genome Sequencing Center for Infectious Disease"/>
            <person name="Wu L."/>
            <person name="Ma J."/>
        </authorList>
    </citation>
    <scope>NUCLEOTIDE SEQUENCE [LARGE SCALE GENOMIC DNA]</scope>
    <source>
        <strain evidence="3">CGMCC 1.12237</strain>
    </source>
</reference>
<dbReference type="Proteomes" id="UP001596147">
    <property type="component" value="Unassembled WGS sequence"/>
</dbReference>
<dbReference type="InterPro" id="IPR019618">
    <property type="entry name" value="Spore_germination_GerPA"/>
</dbReference>
<keyword evidence="3" id="KW-1185">Reference proteome</keyword>